<dbReference type="STRING" id="6290.A0A0N4WDC2"/>
<dbReference type="WBParaSite" id="HPLM_0000856701-mRNA-1">
    <property type="protein sequence ID" value="HPLM_0000856701-mRNA-1"/>
    <property type="gene ID" value="HPLM_0000856701"/>
</dbReference>
<keyword evidence="11" id="KW-1185">Reference proteome</keyword>
<dbReference type="PANTHER" id="PTHR10484">
    <property type="entry name" value="HISTONE H4"/>
    <property type="match status" value="1"/>
</dbReference>
<dbReference type="InterPro" id="IPR009072">
    <property type="entry name" value="Histone-fold"/>
</dbReference>
<reference evidence="10 11" key="2">
    <citation type="submission" date="2018-11" db="EMBL/GenBank/DDBJ databases">
        <authorList>
            <consortium name="Pathogen Informatics"/>
        </authorList>
    </citation>
    <scope>NUCLEOTIDE SEQUENCE [LARGE SCALE GENOMIC DNA]</scope>
    <source>
        <strain evidence="10 11">MHpl1</strain>
    </source>
</reference>
<proteinExistence type="inferred from homology"/>
<dbReference type="SMART" id="SM00417">
    <property type="entry name" value="H4"/>
    <property type="match status" value="1"/>
</dbReference>
<dbReference type="SUPFAM" id="SSF47113">
    <property type="entry name" value="Histone-fold"/>
    <property type="match status" value="1"/>
</dbReference>
<keyword evidence="8" id="KW-0539">Nucleus</keyword>
<keyword evidence="9" id="KW-0544">Nucleosome core</keyword>
<dbReference type="Proteomes" id="UP000268014">
    <property type="component" value="Unassembled WGS sequence"/>
</dbReference>
<dbReference type="AlphaFoldDB" id="A0A0N4WDC2"/>
<organism evidence="12">
    <name type="scientific">Haemonchus placei</name>
    <name type="common">Barber's pole worm</name>
    <dbReference type="NCBI Taxonomy" id="6290"/>
    <lineage>
        <taxon>Eukaryota</taxon>
        <taxon>Metazoa</taxon>
        <taxon>Ecdysozoa</taxon>
        <taxon>Nematoda</taxon>
        <taxon>Chromadorea</taxon>
        <taxon>Rhabditida</taxon>
        <taxon>Rhabditina</taxon>
        <taxon>Rhabditomorpha</taxon>
        <taxon>Strongyloidea</taxon>
        <taxon>Trichostrongylidae</taxon>
        <taxon>Haemonchus</taxon>
    </lineage>
</organism>
<evidence type="ECO:0000256" key="9">
    <source>
        <dbReference type="ARBA" id="ARBA00023269"/>
    </source>
</evidence>
<evidence type="ECO:0000256" key="8">
    <source>
        <dbReference type="ARBA" id="ARBA00023242"/>
    </source>
</evidence>
<dbReference type="OrthoDB" id="5777208at2759"/>
<evidence type="ECO:0000256" key="3">
    <source>
        <dbReference type="ARBA" id="ARBA00004286"/>
    </source>
</evidence>
<dbReference type="GO" id="GO:0005634">
    <property type="term" value="C:nucleus"/>
    <property type="evidence" value="ECO:0007669"/>
    <property type="project" value="UniProtKB-SubCell"/>
</dbReference>
<evidence type="ECO:0000256" key="6">
    <source>
        <dbReference type="ARBA" id="ARBA00022454"/>
    </source>
</evidence>
<evidence type="ECO:0000313" key="11">
    <source>
        <dbReference type="Proteomes" id="UP000268014"/>
    </source>
</evidence>
<dbReference type="GO" id="GO:0003677">
    <property type="term" value="F:DNA binding"/>
    <property type="evidence" value="ECO:0007669"/>
    <property type="project" value="UniProtKB-KW"/>
</dbReference>
<comment type="similarity">
    <text evidence="4">Belongs to the histone H4 family.</text>
</comment>
<evidence type="ECO:0000313" key="12">
    <source>
        <dbReference type="WBParaSite" id="HPLM_0000856701-mRNA-1"/>
    </source>
</evidence>
<evidence type="ECO:0000256" key="2">
    <source>
        <dbReference type="ARBA" id="ARBA00004123"/>
    </source>
</evidence>
<evidence type="ECO:0000256" key="7">
    <source>
        <dbReference type="ARBA" id="ARBA00023125"/>
    </source>
</evidence>
<reference evidence="12" key="1">
    <citation type="submission" date="2017-02" db="UniProtKB">
        <authorList>
            <consortium name="WormBaseParasite"/>
        </authorList>
    </citation>
    <scope>IDENTIFICATION</scope>
</reference>
<gene>
    <name evidence="10" type="ORF">HPLM_LOCUS8559</name>
</gene>
<comment type="subcellular location">
    <subcellularLocation>
        <location evidence="3">Chromosome</location>
    </subcellularLocation>
    <subcellularLocation>
        <location evidence="2">Nucleus</location>
    </subcellularLocation>
</comment>
<keyword evidence="6" id="KW-0158">Chromosome</keyword>
<dbReference type="GO" id="GO:0046982">
    <property type="term" value="F:protein heterodimerization activity"/>
    <property type="evidence" value="ECO:0007669"/>
    <property type="project" value="InterPro"/>
</dbReference>
<dbReference type="EMBL" id="UZAF01016886">
    <property type="protein sequence ID" value="VDO35218.1"/>
    <property type="molecule type" value="Genomic_DNA"/>
</dbReference>
<name>A0A0N4WDC2_HAEPC</name>
<protein>
    <recommendedName>
        <fullName evidence="5">Histone H4</fullName>
    </recommendedName>
</protein>
<sequence>MHGTGRSRKRARCPHMVRKYYWMRFTNGGIRRLELRGGVQLISEDVYELICGVVKGVIHDAVTYCEHVRRKTANEIGVVYALKRRGYTTYGFAV</sequence>
<comment type="function">
    <text evidence="1">Core component of nucleosome. Nucleosomes wrap and compact DNA into chromatin, limiting DNA accessibility to the cellular machineries which require DNA as a template. Histones thereby play a central role in transcription regulation, DNA repair, DNA replication and chromosomal stability. DNA accessibility is regulated via a complex set of post-translational modifications of histones, also called histone code, and nucleosome remodeling.</text>
</comment>
<evidence type="ECO:0000256" key="5">
    <source>
        <dbReference type="ARBA" id="ARBA00020836"/>
    </source>
</evidence>
<evidence type="ECO:0000256" key="4">
    <source>
        <dbReference type="ARBA" id="ARBA00006564"/>
    </source>
</evidence>
<evidence type="ECO:0000313" key="10">
    <source>
        <dbReference type="EMBL" id="VDO35218.1"/>
    </source>
</evidence>
<dbReference type="InterPro" id="IPR001951">
    <property type="entry name" value="Histone_H4"/>
</dbReference>
<accession>A0A0N4WDC2</accession>
<dbReference type="GO" id="GO:0000786">
    <property type="term" value="C:nucleosome"/>
    <property type="evidence" value="ECO:0007669"/>
    <property type="project" value="UniProtKB-KW"/>
</dbReference>
<dbReference type="GO" id="GO:0030527">
    <property type="term" value="F:structural constituent of chromatin"/>
    <property type="evidence" value="ECO:0007669"/>
    <property type="project" value="InterPro"/>
</dbReference>
<keyword evidence="7" id="KW-0238">DNA-binding</keyword>
<evidence type="ECO:0000256" key="1">
    <source>
        <dbReference type="ARBA" id="ARBA00002001"/>
    </source>
</evidence>
<dbReference type="Gene3D" id="1.10.20.10">
    <property type="entry name" value="Histone, subunit A"/>
    <property type="match status" value="1"/>
</dbReference>